<dbReference type="InterPro" id="IPR000835">
    <property type="entry name" value="HTH_MarR-typ"/>
</dbReference>
<comment type="caution">
    <text evidence="1">The sequence shown here is derived from an EMBL/GenBank/DDBJ whole genome shotgun (WGS) entry which is preliminary data.</text>
</comment>
<dbReference type="RefSeq" id="WP_161673445.1">
    <property type="nucleotide sequence ID" value="NZ_JAABLP010000001.1"/>
</dbReference>
<dbReference type="PROSITE" id="PS50995">
    <property type="entry name" value="HTH_MARR_2"/>
    <property type="match status" value="1"/>
</dbReference>
<dbReference type="AlphaFoldDB" id="A0A7X5F1P3"/>
<dbReference type="PANTHER" id="PTHR33164:SF43">
    <property type="entry name" value="HTH-TYPE TRANSCRIPTIONAL REPRESSOR YETL"/>
    <property type="match status" value="1"/>
</dbReference>
<organism evidence="1 2">
    <name type="scientific">Pannonibacter tanglangensis</name>
    <dbReference type="NCBI Taxonomy" id="2750084"/>
    <lineage>
        <taxon>Bacteria</taxon>
        <taxon>Pseudomonadati</taxon>
        <taxon>Pseudomonadota</taxon>
        <taxon>Alphaproteobacteria</taxon>
        <taxon>Hyphomicrobiales</taxon>
        <taxon>Stappiaceae</taxon>
        <taxon>Pannonibacter</taxon>
    </lineage>
</organism>
<dbReference type="Proteomes" id="UP000586722">
    <property type="component" value="Unassembled WGS sequence"/>
</dbReference>
<name>A0A7X5F1P3_9HYPH</name>
<evidence type="ECO:0000313" key="1">
    <source>
        <dbReference type="EMBL" id="NBN78127.1"/>
    </source>
</evidence>
<dbReference type="GO" id="GO:0006950">
    <property type="term" value="P:response to stress"/>
    <property type="evidence" value="ECO:0007669"/>
    <property type="project" value="TreeGrafter"/>
</dbReference>
<dbReference type="InterPro" id="IPR036388">
    <property type="entry name" value="WH-like_DNA-bd_sf"/>
</dbReference>
<accession>A0A7X5F1P3</accession>
<dbReference type="SUPFAM" id="SSF46785">
    <property type="entry name" value="Winged helix' DNA-binding domain"/>
    <property type="match status" value="1"/>
</dbReference>
<gene>
    <name evidence="1" type="ORF">GWI72_07600</name>
</gene>
<dbReference type="InterPro" id="IPR036390">
    <property type="entry name" value="WH_DNA-bd_sf"/>
</dbReference>
<reference evidence="2" key="1">
    <citation type="submission" date="2020-01" db="EMBL/GenBank/DDBJ databases">
        <authorList>
            <person name="Fang Y."/>
            <person name="Sun R."/>
            <person name="Nie L."/>
            <person name="He J."/>
            <person name="Hao L."/>
            <person name="Wang L."/>
            <person name="Su S."/>
            <person name="Lv E."/>
            <person name="Zhang Z."/>
            <person name="Xie R."/>
            <person name="Liu H."/>
        </authorList>
    </citation>
    <scope>NUCLEOTIDE SEQUENCE [LARGE SCALE GENOMIC DNA]</scope>
    <source>
        <strain evidence="2">XCT-53</strain>
    </source>
</reference>
<dbReference type="PRINTS" id="PR00598">
    <property type="entry name" value="HTHMARR"/>
</dbReference>
<proteinExistence type="predicted"/>
<dbReference type="Pfam" id="PF01047">
    <property type="entry name" value="MarR"/>
    <property type="match status" value="1"/>
</dbReference>
<dbReference type="PANTHER" id="PTHR33164">
    <property type="entry name" value="TRANSCRIPTIONAL REGULATOR, MARR FAMILY"/>
    <property type="match status" value="1"/>
</dbReference>
<dbReference type="EMBL" id="JAABLQ010000001">
    <property type="protein sequence ID" value="NBN78127.1"/>
    <property type="molecule type" value="Genomic_DNA"/>
</dbReference>
<evidence type="ECO:0000313" key="2">
    <source>
        <dbReference type="Proteomes" id="UP000586722"/>
    </source>
</evidence>
<keyword evidence="2" id="KW-1185">Reference proteome</keyword>
<dbReference type="InterPro" id="IPR039422">
    <property type="entry name" value="MarR/SlyA-like"/>
</dbReference>
<dbReference type="SMART" id="SM00347">
    <property type="entry name" value="HTH_MARR"/>
    <property type="match status" value="1"/>
</dbReference>
<protein>
    <submittedName>
        <fullName evidence="1">MarR family transcriptional regulator</fullName>
    </submittedName>
</protein>
<dbReference type="Gene3D" id="1.10.10.10">
    <property type="entry name" value="Winged helix-like DNA-binding domain superfamily/Winged helix DNA-binding domain"/>
    <property type="match status" value="1"/>
</dbReference>
<sequence length="142" mass="15961">MDLVESLRCLQWHMWFRWREESRRTGSMELTPNELDYLYALLGAGRPIRLGELAGRMQVTAASASSMVRKLEARGYISRSSGDADGRSVLLAPTPKCQALEEEERSIYADTAARLAAMLEPEELAELDRLLAKARVNLTADF</sequence>
<dbReference type="GO" id="GO:0003700">
    <property type="term" value="F:DNA-binding transcription factor activity"/>
    <property type="evidence" value="ECO:0007669"/>
    <property type="project" value="InterPro"/>
</dbReference>